<keyword evidence="10" id="KW-1185">Reference proteome</keyword>
<comment type="similarity">
    <text evidence="7">Belongs to the SMC family.</text>
</comment>
<dbReference type="Gene3D" id="3.30.70.1620">
    <property type="match status" value="1"/>
</dbReference>
<evidence type="ECO:0000256" key="3">
    <source>
        <dbReference type="ARBA" id="ARBA00022741"/>
    </source>
</evidence>
<evidence type="ECO:0000256" key="2">
    <source>
        <dbReference type="ARBA" id="ARBA00022490"/>
    </source>
</evidence>
<feature type="coiled-coil region" evidence="7">
    <location>
        <begin position="454"/>
        <end position="481"/>
    </location>
</feature>
<dbReference type="InterPro" id="IPR003395">
    <property type="entry name" value="RecF/RecN/SMC_N"/>
</dbReference>
<dbReference type="FunFam" id="3.40.50.300:FF:000984">
    <property type="entry name" value="Chromosome partition protein Smc"/>
    <property type="match status" value="1"/>
</dbReference>
<dbReference type="EMBL" id="CTRP01000004">
    <property type="protein sequence ID" value="CQR71421.1"/>
    <property type="molecule type" value="Genomic_DNA"/>
</dbReference>
<comment type="subunit">
    <text evidence="7">Homodimer.</text>
</comment>
<dbReference type="GO" id="GO:0016887">
    <property type="term" value="F:ATP hydrolysis activity"/>
    <property type="evidence" value="ECO:0007669"/>
    <property type="project" value="InterPro"/>
</dbReference>
<dbReference type="Gene3D" id="3.40.50.300">
    <property type="entry name" value="P-loop containing nucleotide triphosphate hydrolases"/>
    <property type="match status" value="2"/>
</dbReference>
<keyword evidence="3 7" id="KW-0547">Nucleotide-binding</keyword>
<evidence type="ECO:0000313" key="9">
    <source>
        <dbReference type="EMBL" id="CQR71421.1"/>
    </source>
</evidence>
<dbReference type="AlphaFoldDB" id="A0A0U1KVL3"/>
<dbReference type="GO" id="GO:0005737">
    <property type="term" value="C:cytoplasm"/>
    <property type="evidence" value="ECO:0007669"/>
    <property type="project" value="UniProtKB-SubCell"/>
</dbReference>
<keyword evidence="6 7" id="KW-0238">DNA-binding</keyword>
<gene>
    <name evidence="7" type="primary">smc</name>
    <name evidence="9" type="ORF">SpAn4DRAFT_3926</name>
</gene>
<dbReference type="Proteomes" id="UP000049855">
    <property type="component" value="Unassembled WGS sequence"/>
</dbReference>
<keyword evidence="2 7" id="KW-0963">Cytoplasm</keyword>
<dbReference type="CDD" id="cd03278">
    <property type="entry name" value="ABC_SMC_barmotin"/>
    <property type="match status" value="1"/>
</dbReference>
<dbReference type="GO" id="GO:0030261">
    <property type="term" value="P:chromosome condensation"/>
    <property type="evidence" value="ECO:0007669"/>
    <property type="project" value="InterPro"/>
</dbReference>
<feature type="coiled-coil region" evidence="7">
    <location>
        <begin position="363"/>
        <end position="390"/>
    </location>
</feature>
<evidence type="ECO:0000256" key="4">
    <source>
        <dbReference type="ARBA" id="ARBA00022840"/>
    </source>
</evidence>
<dbReference type="GO" id="GO:0005694">
    <property type="term" value="C:chromosome"/>
    <property type="evidence" value="ECO:0007669"/>
    <property type="project" value="InterPro"/>
</dbReference>
<keyword evidence="4 7" id="KW-0067">ATP-binding</keyword>
<dbReference type="FunFam" id="3.40.50.300:FF:000901">
    <property type="entry name" value="Chromosome partition protein Smc"/>
    <property type="match status" value="1"/>
</dbReference>
<reference evidence="10" key="1">
    <citation type="submission" date="2015-03" db="EMBL/GenBank/DDBJ databases">
        <authorList>
            <person name="Nijsse Bart"/>
        </authorList>
    </citation>
    <scope>NUCLEOTIDE SEQUENCE [LARGE SCALE GENOMIC DNA]</scope>
</reference>
<dbReference type="InterPro" id="IPR036277">
    <property type="entry name" value="SMC_hinge_sf"/>
</dbReference>
<feature type="coiled-coil region" evidence="7">
    <location>
        <begin position="685"/>
        <end position="733"/>
    </location>
</feature>
<feature type="domain" description="SMC hinge" evidence="8">
    <location>
        <begin position="525"/>
        <end position="643"/>
    </location>
</feature>
<proteinExistence type="inferred from homology"/>
<dbReference type="Gene3D" id="1.20.1060.20">
    <property type="match status" value="1"/>
</dbReference>
<dbReference type="PANTHER" id="PTHR43977">
    <property type="entry name" value="STRUCTURAL MAINTENANCE OF CHROMOSOMES PROTEIN 3"/>
    <property type="match status" value="1"/>
</dbReference>
<dbReference type="GO" id="GO:0003677">
    <property type="term" value="F:DNA binding"/>
    <property type="evidence" value="ECO:0007669"/>
    <property type="project" value="UniProtKB-UniRule"/>
</dbReference>
<comment type="domain">
    <text evidence="7">Contains large globular domains required for ATP hydrolysis at each terminus and a third globular domain forming a flexible hinge near the middle of the molecule. These domains are separated by coiled-coil structures.</text>
</comment>
<feature type="coiled-coil region" evidence="7">
    <location>
        <begin position="769"/>
        <end position="929"/>
    </location>
</feature>
<comment type="subcellular location">
    <subcellularLocation>
        <location evidence="1 7">Cytoplasm</location>
    </subcellularLocation>
</comment>
<evidence type="ECO:0000256" key="6">
    <source>
        <dbReference type="ARBA" id="ARBA00023125"/>
    </source>
</evidence>
<dbReference type="GO" id="GO:0007059">
    <property type="term" value="P:chromosome segregation"/>
    <property type="evidence" value="ECO:0007669"/>
    <property type="project" value="UniProtKB-UniRule"/>
</dbReference>
<organism evidence="9 10">
    <name type="scientific">Sporomusa ovata</name>
    <dbReference type="NCBI Taxonomy" id="2378"/>
    <lineage>
        <taxon>Bacteria</taxon>
        <taxon>Bacillati</taxon>
        <taxon>Bacillota</taxon>
        <taxon>Negativicutes</taxon>
        <taxon>Selenomonadales</taxon>
        <taxon>Sporomusaceae</taxon>
        <taxon>Sporomusa</taxon>
    </lineage>
</organism>
<dbReference type="SMART" id="SM00968">
    <property type="entry name" value="SMC_hinge"/>
    <property type="match status" value="1"/>
</dbReference>
<dbReference type="Pfam" id="PF06470">
    <property type="entry name" value="SMC_hinge"/>
    <property type="match status" value="1"/>
</dbReference>
<dbReference type="GO" id="GO:0005524">
    <property type="term" value="F:ATP binding"/>
    <property type="evidence" value="ECO:0007669"/>
    <property type="project" value="UniProtKB-UniRule"/>
</dbReference>
<dbReference type="Pfam" id="PF02463">
    <property type="entry name" value="SMC_N"/>
    <property type="match status" value="1"/>
</dbReference>
<keyword evidence="5 7" id="KW-0175">Coiled coil</keyword>
<evidence type="ECO:0000256" key="1">
    <source>
        <dbReference type="ARBA" id="ARBA00004496"/>
    </source>
</evidence>
<evidence type="ECO:0000256" key="7">
    <source>
        <dbReference type="HAMAP-Rule" id="MF_01894"/>
    </source>
</evidence>
<evidence type="ECO:0000259" key="8">
    <source>
        <dbReference type="SMART" id="SM00968"/>
    </source>
</evidence>
<dbReference type="InterPro" id="IPR010935">
    <property type="entry name" value="SMC_hinge"/>
</dbReference>
<dbReference type="GO" id="GO:0007062">
    <property type="term" value="P:sister chromatid cohesion"/>
    <property type="evidence" value="ECO:0007669"/>
    <property type="project" value="InterPro"/>
</dbReference>
<evidence type="ECO:0000256" key="5">
    <source>
        <dbReference type="ARBA" id="ARBA00023054"/>
    </source>
</evidence>
<dbReference type="HAMAP" id="MF_01894">
    <property type="entry name" value="Smc_prok"/>
    <property type="match status" value="1"/>
</dbReference>
<comment type="function">
    <text evidence="7">Required for chromosome condensation and partitioning.</text>
</comment>
<sequence length="1188" mass="132483">MIIVLLCRLEAYGFKSFAEKIELEFGRGITAIVGPNGSGKSNISDAIRWALGEQSLRTLRGTKMEDVIFAGSTKRRPLGVAEVSLVFDNSDGQLPLAFNEVIITRRVFRSGDSEYYINKTACRLKDIHEMLADTGLGRESMTVIGQNKVDEILSSKPEERRLLFEEAAGITKYKQRKRDALRKLEDAEQNLTRVQDIIAELETQLEPLKESAARTVTFNKLHAELTACQATVLLERLEKADKLVESANLEQTHLTDQSIAITTRLTSADNRKESLTLQIAQAEERLICSDQAITAMATESERIDSRSGILTERIEQAHKAEARISGEVDRITNEYVAAGSKLVDLQSDLDVKQQQVLIIQEWVAEKEIRNDELLTSIKQMESQLESGQEQTFDHLQQVVNARNSLRMFERDAVALMGKHDILAKEYHDYLKQQAEFSTKERQLHNEAEYLATEQKELQGQTVLLRKDANQLENQLATISEREREIAGIIQEQSSRLTVLTSMQYELEGFGRAIKGILKSQYSWKSGICGAIAQLFSVPDKYVNAIEVALGGAQQHIVTDTDQTAKQAITLLKTQNLGRATFLPLNTIRITKPRDAELLAVSQSGALGFAAEVVSTDERYKPVADYLLGRVIIAKTINAALAIARNSGFSVRIVTLDGELVNPGGSLTGGSRGRKEASFIARTNEIDTLKHSLERLREKRINFQQEKNVSSTAMAEVNSKLGCVEARLKEIELRQTELAIHIDRNQVDAQKCELALKTISSEITECQQQAAAFQDKITQSKSALVRLENQEISHKSQVVDWQNQVKSMKYEQQVLNAELTAARSKLSAATQEIAVTDSACQQVKDTLVSMTTQLSRLQNEKKQILAEADQAQTELASLAECKEKLQRDKCQLTAARQAQYTAKLELLSGMQKLDKETKDFRRQSNELQARLHEIELLIAKYGYEAENCRGQLAGQLALTIEEARALKRTDNIDELLKAITYLESQIEALGFVNPAAIDEYNKVQERYSFLQEQTGDLLQAKEYLTSIISDIDTTMSKQFNKAFKAINQSFGDVFVRLFGGGRAELVLIEPGNILSTGIDIIVQPPGKKMQNLALLSGGERSLTVIALLFAILTVRPAPFCVVDEIDAALDEANVERFSEFLHDYAQSTQFIVVTHRKGTMEAASVLHGVTMEESGISRLVSVKFIDKAG</sequence>
<dbReference type="SUPFAM" id="SSF75553">
    <property type="entry name" value="Smc hinge domain"/>
    <property type="match status" value="1"/>
</dbReference>
<dbReference type="InterPro" id="IPR024704">
    <property type="entry name" value="SMC"/>
</dbReference>
<feature type="coiled-coil region" evidence="7">
    <location>
        <begin position="170"/>
        <end position="204"/>
    </location>
</feature>
<name>A0A0U1KVL3_9FIRM</name>
<dbReference type="PIRSF" id="PIRSF005719">
    <property type="entry name" value="SMC"/>
    <property type="match status" value="1"/>
</dbReference>
<feature type="binding site" evidence="7">
    <location>
        <begin position="35"/>
        <end position="42"/>
    </location>
    <ligand>
        <name>ATP</name>
        <dbReference type="ChEBI" id="CHEBI:30616"/>
    </ligand>
</feature>
<dbReference type="InterPro" id="IPR011890">
    <property type="entry name" value="SMC_prok"/>
</dbReference>
<dbReference type="SUPFAM" id="SSF52540">
    <property type="entry name" value="P-loop containing nucleoside triphosphate hydrolases"/>
    <property type="match status" value="1"/>
</dbReference>
<accession>A0A0U1KVL3</accession>
<evidence type="ECO:0000313" key="10">
    <source>
        <dbReference type="Proteomes" id="UP000049855"/>
    </source>
</evidence>
<protein>
    <recommendedName>
        <fullName evidence="7">Chromosome partition protein Smc</fullName>
    </recommendedName>
</protein>
<dbReference type="GO" id="GO:0006260">
    <property type="term" value="P:DNA replication"/>
    <property type="evidence" value="ECO:0007669"/>
    <property type="project" value="UniProtKB-UniRule"/>
</dbReference>
<dbReference type="InterPro" id="IPR027417">
    <property type="entry name" value="P-loop_NTPase"/>
</dbReference>
<dbReference type="NCBIfam" id="TIGR02168">
    <property type="entry name" value="SMC_prok_B"/>
    <property type="match status" value="1"/>
</dbReference>